<keyword evidence="3" id="KW-1185">Reference proteome</keyword>
<dbReference type="InterPro" id="IPR050243">
    <property type="entry name" value="PHP_phosphatase"/>
</dbReference>
<dbReference type="GO" id="GO:0042578">
    <property type="term" value="F:phosphoric ester hydrolase activity"/>
    <property type="evidence" value="ECO:0007669"/>
    <property type="project" value="TreeGrafter"/>
</dbReference>
<dbReference type="SMART" id="SM00481">
    <property type="entry name" value="POLIIIAc"/>
    <property type="match status" value="1"/>
</dbReference>
<dbReference type="PANTHER" id="PTHR36928">
    <property type="entry name" value="PHOSPHATASE YCDX-RELATED"/>
    <property type="match status" value="1"/>
</dbReference>
<name>A0A133U5J3_9EURY</name>
<dbReference type="AlphaFoldDB" id="A0A133U5J3"/>
<reference evidence="2 3" key="1">
    <citation type="journal article" date="2016" name="Sci. Rep.">
        <title>Metabolic traits of an uncultured archaeal lineage -MSBL1- from brine pools of the Red Sea.</title>
        <authorList>
            <person name="Mwirichia R."/>
            <person name="Alam I."/>
            <person name="Rashid M."/>
            <person name="Vinu M."/>
            <person name="Ba-Alawi W."/>
            <person name="Anthony Kamau A."/>
            <person name="Kamanda Ngugi D."/>
            <person name="Goker M."/>
            <person name="Klenk H.P."/>
            <person name="Bajic V."/>
            <person name="Stingl U."/>
        </authorList>
    </citation>
    <scope>NUCLEOTIDE SEQUENCE [LARGE SCALE GENOMIC DNA]</scope>
    <source>
        <strain evidence="2">SCGC-AAA259A05</strain>
    </source>
</reference>
<evidence type="ECO:0000259" key="1">
    <source>
        <dbReference type="SMART" id="SM00481"/>
    </source>
</evidence>
<feature type="domain" description="Polymerase/histidinol phosphatase N-terminal" evidence="1">
    <location>
        <begin position="5"/>
        <end position="81"/>
    </location>
</feature>
<dbReference type="Pfam" id="PF02811">
    <property type="entry name" value="PHP"/>
    <property type="match status" value="1"/>
</dbReference>
<dbReference type="SUPFAM" id="SSF89550">
    <property type="entry name" value="PHP domain-like"/>
    <property type="match status" value="1"/>
</dbReference>
<dbReference type="PANTHER" id="PTHR36928:SF1">
    <property type="entry name" value="PHOSPHATASE YCDX-RELATED"/>
    <property type="match status" value="1"/>
</dbReference>
<dbReference type="GO" id="GO:0005829">
    <property type="term" value="C:cytosol"/>
    <property type="evidence" value="ECO:0007669"/>
    <property type="project" value="TreeGrafter"/>
</dbReference>
<proteinExistence type="predicted"/>
<evidence type="ECO:0000313" key="3">
    <source>
        <dbReference type="Proteomes" id="UP000070163"/>
    </source>
</evidence>
<dbReference type="InterPro" id="IPR016195">
    <property type="entry name" value="Pol/histidinol_Pase-like"/>
</dbReference>
<organism evidence="2 3">
    <name type="scientific">candidate division MSBL1 archaeon SCGC-AAA259A05</name>
    <dbReference type="NCBI Taxonomy" id="1698259"/>
    <lineage>
        <taxon>Archaea</taxon>
        <taxon>Methanobacteriati</taxon>
        <taxon>Methanobacteriota</taxon>
        <taxon>candidate division MSBL1</taxon>
    </lineage>
</organism>
<dbReference type="InterPro" id="IPR004013">
    <property type="entry name" value="PHP_dom"/>
</dbReference>
<protein>
    <recommendedName>
        <fullName evidence="1">Polymerase/histidinol phosphatase N-terminal domain-containing protein</fullName>
    </recommendedName>
</protein>
<dbReference type="Proteomes" id="UP000070163">
    <property type="component" value="Unassembled WGS sequence"/>
</dbReference>
<dbReference type="EMBL" id="LHXJ01000078">
    <property type="protein sequence ID" value="KXA89457.1"/>
    <property type="molecule type" value="Genomic_DNA"/>
</dbReference>
<gene>
    <name evidence="2" type="ORF">AKJ57_05285</name>
</gene>
<evidence type="ECO:0000313" key="2">
    <source>
        <dbReference type="EMBL" id="KXA89457.1"/>
    </source>
</evidence>
<dbReference type="GO" id="GO:0008270">
    <property type="term" value="F:zinc ion binding"/>
    <property type="evidence" value="ECO:0007669"/>
    <property type="project" value="TreeGrafter"/>
</dbReference>
<accession>A0A133U5J3</accession>
<comment type="caution">
    <text evidence="2">The sequence shown here is derived from an EMBL/GenBank/DDBJ whole genome shotgun (WGS) entry which is preliminary data.</text>
</comment>
<dbReference type="Gene3D" id="3.20.20.140">
    <property type="entry name" value="Metal-dependent hydrolases"/>
    <property type="match status" value="1"/>
</dbReference>
<sequence length="234" mass="26589">MFQRHDFHVHTYYSDGVSSPVKVVESAAEKKLKAVAITDHGPDLAVGIEPGKVGQMIEDINILKADAEIFVLSGLEANILNPEGDIDIRDKVQEKLDIVLAGIHYISSSEISPKRMARNYFESVMNAMKNHEIDILAHPFWYREDLSSYLDREDLEKFAETSVERDVAIELNEKYRVPNRKFLSICEEKDAKFSLGTDAHALDQIGEFGWSTNMLKEAGIDRKDLIVEKFCKEK</sequence>
<dbReference type="InterPro" id="IPR003141">
    <property type="entry name" value="Pol/His_phosphatase_N"/>
</dbReference>